<organism evidence="2 3">
    <name type="scientific">Circinella minor</name>
    <dbReference type="NCBI Taxonomy" id="1195481"/>
    <lineage>
        <taxon>Eukaryota</taxon>
        <taxon>Fungi</taxon>
        <taxon>Fungi incertae sedis</taxon>
        <taxon>Mucoromycota</taxon>
        <taxon>Mucoromycotina</taxon>
        <taxon>Mucoromycetes</taxon>
        <taxon>Mucorales</taxon>
        <taxon>Lichtheimiaceae</taxon>
        <taxon>Circinella</taxon>
    </lineage>
</organism>
<sequence>MMKYDSSDGKDPLIGMIISIAFKHAILMLQTEEFIRVLDAKRMGTKYEPSVMLPGELALQETLERVQQLEQQVLKLTEYKKQKIPKWERENEELKKAIRQCAIEKKGYNRTEVPKLTMFRWAQEYREIYLNIDE</sequence>
<dbReference type="AlphaFoldDB" id="A0A8H7RRD6"/>
<reference evidence="2 3" key="1">
    <citation type="submission" date="2020-12" db="EMBL/GenBank/DDBJ databases">
        <title>Metabolic potential, ecology and presence of endohyphal bacteria is reflected in genomic diversity of Mucoromycotina.</title>
        <authorList>
            <person name="Muszewska A."/>
            <person name="Okrasinska A."/>
            <person name="Steczkiewicz K."/>
            <person name="Drgas O."/>
            <person name="Orlowska M."/>
            <person name="Perlinska-Lenart U."/>
            <person name="Aleksandrzak-Piekarczyk T."/>
            <person name="Szatraj K."/>
            <person name="Zielenkiewicz U."/>
            <person name="Pilsyk S."/>
            <person name="Malc E."/>
            <person name="Mieczkowski P."/>
            <person name="Kruszewska J.S."/>
            <person name="Biernat P."/>
            <person name="Pawlowska J."/>
        </authorList>
    </citation>
    <scope>NUCLEOTIDE SEQUENCE [LARGE SCALE GENOMIC DNA]</scope>
    <source>
        <strain evidence="2 3">CBS 142.35</strain>
    </source>
</reference>
<name>A0A8H7RRD6_9FUNG</name>
<comment type="caution">
    <text evidence="2">The sequence shown here is derived from an EMBL/GenBank/DDBJ whole genome shotgun (WGS) entry which is preliminary data.</text>
</comment>
<keyword evidence="3" id="KW-1185">Reference proteome</keyword>
<evidence type="ECO:0000256" key="1">
    <source>
        <dbReference type="SAM" id="Coils"/>
    </source>
</evidence>
<feature type="coiled-coil region" evidence="1">
    <location>
        <begin position="59"/>
        <end position="104"/>
    </location>
</feature>
<accession>A0A8H7RRD6</accession>
<gene>
    <name evidence="2" type="ORF">INT45_001789</name>
</gene>
<dbReference type="Proteomes" id="UP000646827">
    <property type="component" value="Unassembled WGS sequence"/>
</dbReference>
<protein>
    <submittedName>
        <fullName evidence="2">Uncharacterized protein</fullName>
    </submittedName>
</protein>
<evidence type="ECO:0000313" key="3">
    <source>
        <dbReference type="Proteomes" id="UP000646827"/>
    </source>
</evidence>
<proteinExistence type="predicted"/>
<evidence type="ECO:0000313" key="2">
    <source>
        <dbReference type="EMBL" id="KAG2215786.1"/>
    </source>
</evidence>
<keyword evidence="1" id="KW-0175">Coiled coil</keyword>
<dbReference type="EMBL" id="JAEPRB010000485">
    <property type="protein sequence ID" value="KAG2215786.1"/>
    <property type="molecule type" value="Genomic_DNA"/>
</dbReference>